<sequence length="217" mass="23106">MMISPPAGALQLPSFTSVSADSTTSATTTTTVAFIDYTRGRIDSDFLSKTGRTLSKNNSRRTKGFGFASLLNSKKPKSSCSLSMTLSTPTLPSQCGCTTCRSAVASIMVTTTATPADSAAVATTTTTASADSIGGRISVDFLARQDNCKVFNVIDVIDQHQKKNRGESSIRYIASIPKTTLGQITFLIVSLTDLQYPGHNGTEEDQARPESQSREKD</sequence>
<accession>A0A922MS03</accession>
<name>A0A922MS03_SPOEX</name>
<dbReference type="Proteomes" id="UP000814243">
    <property type="component" value="Unassembled WGS sequence"/>
</dbReference>
<evidence type="ECO:0000313" key="3">
    <source>
        <dbReference type="Proteomes" id="UP000814243"/>
    </source>
</evidence>
<protein>
    <submittedName>
        <fullName evidence="2">Uncharacterized protein</fullName>
    </submittedName>
</protein>
<organism evidence="2 3">
    <name type="scientific">Spodoptera exigua</name>
    <name type="common">Beet armyworm</name>
    <name type="synonym">Noctua fulgens</name>
    <dbReference type="NCBI Taxonomy" id="7107"/>
    <lineage>
        <taxon>Eukaryota</taxon>
        <taxon>Metazoa</taxon>
        <taxon>Ecdysozoa</taxon>
        <taxon>Arthropoda</taxon>
        <taxon>Hexapoda</taxon>
        <taxon>Insecta</taxon>
        <taxon>Pterygota</taxon>
        <taxon>Neoptera</taxon>
        <taxon>Endopterygota</taxon>
        <taxon>Lepidoptera</taxon>
        <taxon>Glossata</taxon>
        <taxon>Ditrysia</taxon>
        <taxon>Noctuoidea</taxon>
        <taxon>Noctuidae</taxon>
        <taxon>Amphipyrinae</taxon>
        <taxon>Spodoptera</taxon>
    </lineage>
</organism>
<reference evidence="2" key="1">
    <citation type="journal article" date="2021" name="G3 (Bethesda)">
        <title>Genome and transcriptome analysis of the beet armyworm Spodoptera exigua reveals targets for pest control. .</title>
        <authorList>
            <person name="Simon S."/>
            <person name="Breeschoten T."/>
            <person name="Jansen H.J."/>
            <person name="Dirks R.P."/>
            <person name="Schranz M.E."/>
            <person name="Ros V.I.D."/>
        </authorList>
    </citation>
    <scope>NUCLEOTIDE SEQUENCE</scope>
    <source>
        <strain evidence="2">TB_SE_WUR_2020</strain>
    </source>
</reference>
<evidence type="ECO:0000313" key="2">
    <source>
        <dbReference type="EMBL" id="KAH9641653.1"/>
    </source>
</evidence>
<dbReference type="AlphaFoldDB" id="A0A922MS03"/>
<dbReference type="EMBL" id="JACEFF010000218">
    <property type="protein sequence ID" value="KAH9641653.1"/>
    <property type="molecule type" value="Genomic_DNA"/>
</dbReference>
<evidence type="ECO:0000256" key="1">
    <source>
        <dbReference type="SAM" id="MobiDB-lite"/>
    </source>
</evidence>
<comment type="caution">
    <text evidence="2">The sequence shown here is derived from an EMBL/GenBank/DDBJ whole genome shotgun (WGS) entry which is preliminary data.</text>
</comment>
<feature type="region of interest" description="Disordered" evidence="1">
    <location>
        <begin position="198"/>
        <end position="217"/>
    </location>
</feature>
<proteinExistence type="predicted"/>
<gene>
    <name evidence="2" type="ORF">HF086_009999</name>
</gene>
<feature type="compositionally biased region" description="Basic and acidic residues" evidence="1">
    <location>
        <begin position="201"/>
        <end position="217"/>
    </location>
</feature>